<dbReference type="Pfam" id="PF00535">
    <property type="entry name" value="Glycos_transf_2"/>
    <property type="match status" value="1"/>
</dbReference>
<feature type="domain" description="Glycosyltransferase 2-like" evidence="4">
    <location>
        <begin position="187"/>
        <end position="324"/>
    </location>
</feature>
<evidence type="ECO:0000313" key="6">
    <source>
        <dbReference type="Proteomes" id="UP000254808"/>
    </source>
</evidence>
<keyword evidence="1" id="KW-1133">Transmembrane helix</keyword>
<feature type="transmembrane region" description="Helical" evidence="1">
    <location>
        <begin position="336"/>
        <end position="356"/>
    </location>
</feature>
<dbReference type="InterPro" id="IPR029044">
    <property type="entry name" value="Nucleotide-diphossugar_trans"/>
</dbReference>
<dbReference type="InterPro" id="IPR001173">
    <property type="entry name" value="Glyco_trans_2-like"/>
</dbReference>
<evidence type="ECO:0000256" key="1">
    <source>
        <dbReference type="SAM" id="Phobius"/>
    </source>
</evidence>
<dbReference type="Pfam" id="PF13632">
    <property type="entry name" value="Glyco_trans_2_3"/>
    <property type="match status" value="1"/>
</dbReference>
<evidence type="ECO:0000259" key="3">
    <source>
        <dbReference type="Pfam" id="PF02397"/>
    </source>
</evidence>
<dbReference type="AlphaFoldDB" id="A0A345UJW7"/>
<feature type="transmembrane region" description="Helical" evidence="1">
    <location>
        <begin position="307"/>
        <end position="324"/>
    </location>
</feature>
<feature type="transmembrane region" description="Helical" evidence="1">
    <location>
        <begin position="368"/>
        <end position="387"/>
    </location>
</feature>
<dbReference type="SUPFAM" id="SSF53448">
    <property type="entry name" value="Nucleotide-diphospho-sugar transferases"/>
    <property type="match status" value="1"/>
</dbReference>
<evidence type="ECO:0000259" key="2">
    <source>
        <dbReference type="Pfam" id="PF00535"/>
    </source>
</evidence>
<feature type="transmembrane region" description="Helical" evidence="1">
    <location>
        <begin position="566"/>
        <end position="586"/>
    </location>
</feature>
<name>A0A345UJW7_9BACT</name>
<proteinExistence type="predicted"/>
<feature type="domain" description="Bacterial sugar transferase" evidence="3">
    <location>
        <begin position="632"/>
        <end position="699"/>
    </location>
</feature>
<gene>
    <name evidence="5" type="ORF">CYPRO_1518</name>
</gene>
<dbReference type="Pfam" id="PF13727">
    <property type="entry name" value="CoA_binding_3"/>
    <property type="match status" value="1"/>
</dbReference>
<dbReference type="OrthoDB" id="9771846at2"/>
<feature type="transmembrane region" description="Helical" evidence="1">
    <location>
        <begin position="393"/>
        <end position="419"/>
    </location>
</feature>
<dbReference type="Gene3D" id="3.40.50.720">
    <property type="entry name" value="NAD(P)-binding Rossmann-like Domain"/>
    <property type="match status" value="1"/>
</dbReference>
<dbReference type="PANTHER" id="PTHR43179:SF7">
    <property type="entry name" value="RHAMNOSYLTRANSFERASE WBBL"/>
    <property type="match status" value="1"/>
</dbReference>
<dbReference type="KEGG" id="cprv:CYPRO_1518"/>
<dbReference type="RefSeq" id="WP_114984030.1">
    <property type="nucleotide sequence ID" value="NZ_CP027806.1"/>
</dbReference>
<feature type="transmembrane region" description="Helical" evidence="1">
    <location>
        <begin position="275"/>
        <end position="295"/>
    </location>
</feature>
<dbReference type="Proteomes" id="UP000254808">
    <property type="component" value="Chromosome"/>
</dbReference>
<evidence type="ECO:0000259" key="4">
    <source>
        <dbReference type="Pfam" id="PF13632"/>
    </source>
</evidence>
<dbReference type="PANTHER" id="PTHR43179">
    <property type="entry name" value="RHAMNOSYLTRANSFERASE WBBL"/>
    <property type="match status" value="1"/>
</dbReference>
<dbReference type="CDD" id="cd04186">
    <property type="entry name" value="GT_2_like_c"/>
    <property type="match status" value="1"/>
</dbReference>
<evidence type="ECO:0000313" key="5">
    <source>
        <dbReference type="EMBL" id="AXJ00769.1"/>
    </source>
</evidence>
<keyword evidence="1" id="KW-0472">Membrane</keyword>
<sequence>MTELADSPETKFEHDISIVIVNYNVKEYLANLLHSVYKAAQDLRLEIFVVDNFSSDGSVAFLKERFPEVIYIENFENKGFGKANNQAIIQATGKYTLLVNPDVLIGEDTLGVLFNFMEAHPDVGASGCKILNPDGTFAPESRRSVPTPMNAMYKVLGLTKLFPNHPRFASYYVGGQNEDEASDIEVLSGSFMFYRTGLLQELNGFDERFFMYGEDIDLCYRTLKAGYRIRYVPDTSIIHYKGESTKKENLRYIITFNKVLYQFFEKHYSYGYSIFFKYFILLGVVTKSAASYVFSLFNRSLRPVSDLLLLNLVLVGFFLYRYSIAPADIFQAYQPIFLSVNFLHSAAYLIFAKYYGLYNKNLHSWSHVVKALLFSLVTVASITFFFRDIAFSRLILLATTLVLLLLLPAIRLVTARFFYQGSSAKGRIQPVRLLVAGIGDHTQPAIRKIRGEVDWNYDIIGLVTQRQDEPLQTIEDIPVLGHVSQLPEMVKNYRADQVIFMLEKISHVDVLSSLSQLRDTQVVCKVVPGSLDYIIGKSNVEYFDDVPVVDLEIPSLTAWNRLLKRAFDFSLSGFFLFVMFLPWIFLKLNASIKKTKRETVNLFIDSSTSQNIAFFTPYSSHRLLNTITFMRKVFTGEFSLVGAPIIPSRQGSFVYYKPGLTGQRQLNEDRLFRDDEKQRQELHYLQTYSIWKDVEILFKYLSGPRKHFTAYLQERGAAAPEKSA</sequence>
<feature type="domain" description="Glycosyltransferase 2-like" evidence="2">
    <location>
        <begin position="17"/>
        <end position="159"/>
    </location>
</feature>
<dbReference type="Pfam" id="PF02397">
    <property type="entry name" value="Bac_transf"/>
    <property type="match status" value="1"/>
</dbReference>
<organism evidence="5 6">
    <name type="scientific">Cyclonatronum proteinivorum</name>
    <dbReference type="NCBI Taxonomy" id="1457365"/>
    <lineage>
        <taxon>Bacteria</taxon>
        <taxon>Pseudomonadati</taxon>
        <taxon>Balneolota</taxon>
        <taxon>Balneolia</taxon>
        <taxon>Balneolales</taxon>
        <taxon>Cyclonatronaceae</taxon>
        <taxon>Cyclonatronum</taxon>
    </lineage>
</organism>
<keyword evidence="1" id="KW-0812">Transmembrane</keyword>
<dbReference type="EMBL" id="CP027806">
    <property type="protein sequence ID" value="AXJ00769.1"/>
    <property type="molecule type" value="Genomic_DNA"/>
</dbReference>
<dbReference type="Gene3D" id="3.90.550.10">
    <property type="entry name" value="Spore Coat Polysaccharide Biosynthesis Protein SpsA, Chain A"/>
    <property type="match status" value="1"/>
</dbReference>
<reference evidence="5 6" key="1">
    <citation type="submission" date="2018-03" db="EMBL/GenBank/DDBJ databases">
        <title>Phenotypic and genomic properties of Cyclonatronum proteinivorum gen. nov., sp. nov., a haloalkaliphilic bacteroidete from soda lakes possessing Na+-translocating rhodopsin.</title>
        <authorList>
            <person name="Toshchakov S.V."/>
            <person name="Korzhenkov A."/>
            <person name="Samarov N.I."/>
            <person name="Kublanov I.V."/>
            <person name="Muntyan M.S."/>
            <person name="Sorokin D.Y."/>
        </authorList>
    </citation>
    <scope>NUCLEOTIDE SEQUENCE [LARGE SCALE GENOMIC DNA]</scope>
    <source>
        <strain evidence="5 6">Omega</strain>
    </source>
</reference>
<accession>A0A345UJW7</accession>
<protein>
    <recommendedName>
        <fullName evidence="7">Glycosyltransferase, GT2 family</fullName>
    </recommendedName>
</protein>
<dbReference type="InterPro" id="IPR003362">
    <property type="entry name" value="Bact_transf"/>
</dbReference>
<evidence type="ECO:0008006" key="7">
    <source>
        <dbReference type="Google" id="ProtNLM"/>
    </source>
</evidence>
<keyword evidence="6" id="KW-1185">Reference proteome</keyword>